<feature type="region of interest" description="Disordered" evidence="1">
    <location>
        <begin position="487"/>
        <end position="507"/>
    </location>
</feature>
<feature type="compositionally biased region" description="Basic and acidic residues" evidence="1">
    <location>
        <begin position="491"/>
        <end position="501"/>
    </location>
</feature>
<proteinExistence type="predicted"/>
<feature type="compositionally biased region" description="Low complexity" evidence="1">
    <location>
        <begin position="301"/>
        <end position="314"/>
    </location>
</feature>
<evidence type="ECO:0000256" key="1">
    <source>
        <dbReference type="SAM" id="MobiDB-lite"/>
    </source>
</evidence>
<feature type="compositionally biased region" description="Low complexity" evidence="1">
    <location>
        <begin position="25"/>
        <end position="36"/>
    </location>
</feature>
<evidence type="ECO:0000313" key="2">
    <source>
        <dbReference type="EMBL" id="NBJ60020.1"/>
    </source>
</evidence>
<feature type="region of interest" description="Disordered" evidence="1">
    <location>
        <begin position="8"/>
        <end position="44"/>
    </location>
</feature>
<sequence>MDLAETMKAALSSKPGGGTSGNMVGSSSGLNSNHSGAPGQEQPVGSGAGYVTEKLYMLLQLYLQNKGWNPSVELLQCFSELKDSALLPNAAYLQVLANRLALDSQGRLVLRESGKIVLPFEHFANAVMLKHMSGPHGLHLSLEATVRAVMDSYTIGRENFGMEKEFIVEVVQSCPNPACRFYKNHMGSPFLDQQFSAPGMNPDFLTHMSQMASTGAAAGTTDLPGMDKAGAGAKHPKQGQHQQITAAIIQQQNRAIAHQSLEKFGNMTALEKQRVLQQLDKKHYETQQLGANICPPPPSVPAVSGSSSINVPSSSKRRSNASADNKFLGMMPSSAVGANSGAGAGLMGQQVLNMSTGGQNHLPPPPPPQQLQPQPSAGAMEHGQHKDFLRSNLDCLETLTSNKDLLALHNGAWANQEGRDGLAMGQEKIVRAFAELMRNMARMKTFIRPSMCKPYGKQSESLQKTLIDTIQLVQSLRNCLPAPHIPVSSWKSEDRHRREPDLGNYES</sequence>
<feature type="region of interest" description="Disordered" evidence="1">
    <location>
        <begin position="289"/>
        <end position="321"/>
    </location>
</feature>
<name>A0A6B2EE91_9DIPT</name>
<accession>A0A6B2EE91</accession>
<reference evidence="2" key="1">
    <citation type="submission" date="2019-10" db="EMBL/GenBank/DDBJ databases">
        <title>Short sand fly seasons in Tbilisi, Georgia, hinder development of host immunity to saliva of the visceral leishmaniasis vector Phlebotomus kandelakii.</title>
        <authorList>
            <person name="Oliveira F."/>
            <person name="Giorgobiani E."/>
            <person name="Guimaraes-Costa A.B."/>
            <person name="Abdeladhim M."/>
            <person name="Oristian J."/>
            <person name="Tskhvaradze L."/>
            <person name="Tsertsvadze N."/>
            <person name="Zakalashvili M."/>
            <person name="Valenzuela J.G."/>
            <person name="Kamhawi S."/>
        </authorList>
    </citation>
    <scope>NUCLEOTIDE SEQUENCE</scope>
    <source>
        <strain evidence="2">Wild-capture in Tbilisi</strain>
        <tissue evidence="2">Salivary glands</tissue>
    </source>
</reference>
<dbReference type="AlphaFoldDB" id="A0A6B2EE91"/>
<dbReference type="EMBL" id="GIFK01002317">
    <property type="protein sequence ID" value="NBJ60020.1"/>
    <property type="molecule type" value="Transcribed_RNA"/>
</dbReference>
<protein>
    <submittedName>
        <fullName evidence="2">Uncharacterized protein</fullName>
    </submittedName>
</protein>
<organism evidence="2">
    <name type="scientific">Phlebotomus kandelakii</name>
    <dbReference type="NCBI Taxonomy" id="1109342"/>
    <lineage>
        <taxon>Eukaryota</taxon>
        <taxon>Metazoa</taxon>
        <taxon>Ecdysozoa</taxon>
        <taxon>Arthropoda</taxon>
        <taxon>Hexapoda</taxon>
        <taxon>Insecta</taxon>
        <taxon>Pterygota</taxon>
        <taxon>Neoptera</taxon>
        <taxon>Endopterygota</taxon>
        <taxon>Diptera</taxon>
        <taxon>Nematocera</taxon>
        <taxon>Psychodoidea</taxon>
        <taxon>Psychodidae</taxon>
        <taxon>Phlebotomus</taxon>
        <taxon>Larroussius</taxon>
    </lineage>
</organism>
<feature type="region of interest" description="Disordered" evidence="1">
    <location>
        <begin position="354"/>
        <end position="384"/>
    </location>
</feature>